<keyword evidence="6" id="KW-0564">Palmitate</keyword>
<accession>A0A7V8FU34</accession>
<dbReference type="PANTHER" id="PTHR43649:SF33">
    <property type="entry name" value="POLYGALACTURONAN_RHAMNOGALACTURONAN-BINDING PROTEIN YTCQ"/>
    <property type="match status" value="1"/>
</dbReference>
<dbReference type="Pfam" id="PF01547">
    <property type="entry name" value="SBP_bac_1"/>
    <property type="match status" value="1"/>
</dbReference>
<evidence type="ECO:0000256" key="2">
    <source>
        <dbReference type="ARBA" id="ARBA00008520"/>
    </source>
</evidence>
<comment type="subcellular location">
    <subcellularLocation>
        <location evidence="1">Periplasm</location>
    </subcellularLocation>
</comment>
<name>A0A7V8FU34_9BURK</name>
<dbReference type="EMBL" id="WNDX01000138">
    <property type="protein sequence ID" value="KAF1040337.1"/>
    <property type="molecule type" value="Genomic_DNA"/>
</dbReference>
<reference evidence="10" key="1">
    <citation type="journal article" date="2020" name="MBio">
        <title>Horizontal gene transfer to a defensive symbiont with a reduced genome amongst a multipartite beetle microbiome.</title>
        <authorList>
            <person name="Waterworth S.C."/>
            <person name="Florez L.V."/>
            <person name="Rees E.R."/>
            <person name="Hertweck C."/>
            <person name="Kaltenpoth M."/>
            <person name="Kwan J.C."/>
        </authorList>
    </citation>
    <scope>NUCLEOTIDE SEQUENCE [LARGE SCALE GENOMIC DNA]</scope>
</reference>
<proteinExistence type="inferred from homology"/>
<protein>
    <submittedName>
        <fullName evidence="9">Multiple sugar-binding protein</fullName>
    </submittedName>
</protein>
<dbReference type="GO" id="GO:0042597">
    <property type="term" value="C:periplasmic space"/>
    <property type="evidence" value="ECO:0007669"/>
    <property type="project" value="UniProtKB-SubCell"/>
</dbReference>
<keyword evidence="3" id="KW-1003">Cell membrane</keyword>
<dbReference type="InterPro" id="IPR006059">
    <property type="entry name" value="SBP"/>
</dbReference>
<dbReference type="InterPro" id="IPR050490">
    <property type="entry name" value="Bact_solute-bd_prot1"/>
</dbReference>
<evidence type="ECO:0000256" key="5">
    <source>
        <dbReference type="ARBA" id="ARBA00023136"/>
    </source>
</evidence>
<dbReference type="PANTHER" id="PTHR43649">
    <property type="entry name" value="ARABINOSE-BINDING PROTEIN-RELATED"/>
    <property type="match status" value="1"/>
</dbReference>
<keyword evidence="7" id="KW-0449">Lipoprotein</keyword>
<feature type="region of interest" description="Disordered" evidence="8">
    <location>
        <begin position="1"/>
        <end position="29"/>
    </location>
</feature>
<comment type="caution">
    <text evidence="9">The sequence shown here is derived from an EMBL/GenBank/DDBJ whole genome shotgun (WGS) entry which is preliminary data.</text>
</comment>
<organism evidence="9 10">
    <name type="scientific">Herbaspirillum frisingense</name>
    <dbReference type="NCBI Taxonomy" id="92645"/>
    <lineage>
        <taxon>Bacteria</taxon>
        <taxon>Pseudomonadati</taxon>
        <taxon>Pseudomonadota</taxon>
        <taxon>Betaproteobacteria</taxon>
        <taxon>Burkholderiales</taxon>
        <taxon>Oxalobacteraceae</taxon>
        <taxon>Herbaspirillum</taxon>
    </lineage>
</organism>
<gene>
    <name evidence="9" type="primary">msmE_2</name>
    <name evidence="9" type="ORF">GAK35_03508</name>
</gene>
<feature type="compositionally biased region" description="Polar residues" evidence="8">
    <location>
        <begin position="20"/>
        <end position="29"/>
    </location>
</feature>
<dbReference type="AlphaFoldDB" id="A0A7V8FU34"/>
<evidence type="ECO:0000313" key="9">
    <source>
        <dbReference type="EMBL" id="KAF1040337.1"/>
    </source>
</evidence>
<keyword evidence="4" id="KW-0732">Signal</keyword>
<evidence type="ECO:0000256" key="1">
    <source>
        <dbReference type="ARBA" id="ARBA00004418"/>
    </source>
</evidence>
<evidence type="ECO:0000256" key="4">
    <source>
        <dbReference type="ARBA" id="ARBA00022729"/>
    </source>
</evidence>
<dbReference type="Gene3D" id="3.40.190.10">
    <property type="entry name" value="Periplasmic binding protein-like II"/>
    <property type="match status" value="2"/>
</dbReference>
<keyword evidence="5" id="KW-0472">Membrane</keyword>
<dbReference type="Proteomes" id="UP000462435">
    <property type="component" value="Unassembled WGS sequence"/>
</dbReference>
<comment type="similarity">
    <text evidence="2">Belongs to the bacterial solute-binding protein 1 family.</text>
</comment>
<evidence type="ECO:0000313" key="10">
    <source>
        <dbReference type="Proteomes" id="UP000462435"/>
    </source>
</evidence>
<evidence type="ECO:0000256" key="6">
    <source>
        <dbReference type="ARBA" id="ARBA00023139"/>
    </source>
</evidence>
<evidence type="ECO:0000256" key="7">
    <source>
        <dbReference type="ARBA" id="ARBA00023288"/>
    </source>
</evidence>
<evidence type="ECO:0000256" key="3">
    <source>
        <dbReference type="ARBA" id="ARBA00022475"/>
    </source>
</evidence>
<sequence length="460" mass="49877">MIARFSPSAKKMPDAGRDTNAAQPATSRSRQGIVAAGLAAAMLLAGCGPREETAKPPPAVEPAVLTALVWAPDWAEEMHRVADVFMREHPDVRFDLQFMIGNSVEENLKPKAATDSLPDIISVNPNPYTAALADQGMLADIGDTAAWGNMLEILQHDWTSPTGRRFGIPTGLATSLIYYNRDMFERAGIGKLPTDFDEFLGAAAALKKAGFTPLALSGAFPNMLGNGPFSYGFANNVAARMPDWRTRIADGTLVLDNADGAAIFARLKTLHDKKLLQADCMRSGYDDTLRQFAEGRAAMTFQGTWAAGSLMHSRDLRVGVFAPPWNDKGQALTPVIGSETGFAVAQRSSERNRKAAKQFIDFLYGPGMPIWQGKRQNIPPFRKVSDEVSGDRALFTLVERMEKDAAPIGNPGLYYSYLPANTIEVLHGLLQAVLSGKKSPEDAARALQESIGDQARTHNK</sequence>
<evidence type="ECO:0000256" key="8">
    <source>
        <dbReference type="SAM" id="MobiDB-lite"/>
    </source>
</evidence>
<dbReference type="SUPFAM" id="SSF53850">
    <property type="entry name" value="Periplasmic binding protein-like II"/>
    <property type="match status" value="1"/>
</dbReference>